<dbReference type="EMBL" id="SJPH01000006">
    <property type="protein sequence ID" value="TWT42770.1"/>
    <property type="molecule type" value="Genomic_DNA"/>
</dbReference>
<evidence type="ECO:0000313" key="1">
    <source>
        <dbReference type="EMBL" id="TWT42770.1"/>
    </source>
</evidence>
<dbReference type="PANTHER" id="PTHR34290:SF2">
    <property type="entry name" value="OS04G0668800 PROTEIN"/>
    <property type="match status" value="1"/>
</dbReference>
<evidence type="ECO:0008006" key="3">
    <source>
        <dbReference type="Google" id="ProtNLM"/>
    </source>
</evidence>
<dbReference type="InterPro" id="IPR044691">
    <property type="entry name" value="DCC1_Trx"/>
</dbReference>
<dbReference type="OrthoDB" id="1260738at2"/>
<comment type="caution">
    <text evidence="1">The sequence shown here is derived from an EMBL/GenBank/DDBJ whole genome shotgun (WGS) entry which is preliminary data.</text>
</comment>
<evidence type="ECO:0000313" key="2">
    <source>
        <dbReference type="Proteomes" id="UP000318995"/>
    </source>
</evidence>
<accession>A0A5C5VWK8</accession>
<dbReference type="Proteomes" id="UP000318995">
    <property type="component" value="Unassembled WGS sequence"/>
</dbReference>
<dbReference type="InterPro" id="IPR007263">
    <property type="entry name" value="DCC1-like"/>
</dbReference>
<dbReference type="AlphaFoldDB" id="A0A5C5VWK8"/>
<reference evidence="1 2" key="1">
    <citation type="submission" date="2019-02" db="EMBL/GenBank/DDBJ databases">
        <title>Deep-cultivation of Planctomycetes and their phenomic and genomic characterization uncovers novel biology.</title>
        <authorList>
            <person name="Wiegand S."/>
            <person name="Jogler M."/>
            <person name="Boedeker C."/>
            <person name="Pinto D."/>
            <person name="Vollmers J."/>
            <person name="Rivas-Marin E."/>
            <person name="Kohn T."/>
            <person name="Peeters S.H."/>
            <person name="Heuer A."/>
            <person name="Rast P."/>
            <person name="Oberbeckmann S."/>
            <person name="Bunk B."/>
            <person name="Jeske O."/>
            <person name="Meyerdierks A."/>
            <person name="Storesund J.E."/>
            <person name="Kallscheuer N."/>
            <person name="Luecker S."/>
            <person name="Lage O.M."/>
            <person name="Pohl T."/>
            <person name="Merkel B.J."/>
            <person name="Hornburger P."/>
            <person name="Mueller R.-W."/>
            <person name="Bruemmer F."/>
            <person name="Labrenz M."/>
            <person name="Spormann A.M."/>
            <person name="Op Den Camp H."/>
            <person name="Overmann J."/>
            <person name="Amann R."/>
            <person name="Jetten M.S.M."/>
            <person name="Mascher T."/>
            <person name="Medema M.H."/>
            <person name="Devos D.P."/>
            <person name="Kaster A.-K."/>
            <person name="Ovreas L."/>
            <person name="Rohde M."/>
            <person name="Galperin M.Y."/>
            <person name="Jogler C."/>
        </authorList>
    </citation>
    <scope>NUCLEOTIDE SEQUENCE [LARGE SCALE GENOMIC DNA]</scope>
    <source>
        <strain evidence="1 2">Pla111</strain>
    </source>
</reference>
<sequence>MTAFSATGTTSPDSACPPVAAGKAVEVFYDGDCPLCRKEIGMLRWMDRNERIQFTDIAAAGFSPPDYGKSMEELMAEIHGRLPSGEWILGVEVFRQLYAAAGWGLLVAPTRLPGVRHALDLGYRFFAKQRLRLTGRCHDGACRIDR</sequence>
<dbReference type="PANTHER" id="PTHR34290">
    <property type="entry name" value="SI:CH73-390P7.2"/>
    <property type="match status" value="1"/>
</dbReference>
<proteinExistence type="predicted"/>
<keyword evidence="2" id="KW-1185">Reference proteome</keyword>
<organism evidence="1 2">
    <name type="scientific">Botrimarina hoheduenensis</name>
    <dbReference type="NCBI Taxonomy" id="2528000"/>
    <lineage>
        <taxon>Bacteria</taxon>
        <taxon>Pseudomonadati</taxon>
        <taxon>Planctomycetota</taxon>
        <taxon>Planctomycetia</taxon>
        <taxon>Pirellulales</taxon>
        <taxon>Lacipirellulaceae</taxon>
        <taxon>Botrimarina</taxon>
    </lineage>
</organism>
<dbReference type="RefSeq" id="WP_146574963.1">
    <property type="nucleotide sequence ID" value="NZ_SJPH01000006.1"/>
</dbReference>
<name>A0A5C5VWK8_9BACT</name>
<gene>
    <name evidence="1" type="ORF">Pla111_27430</name>
</gene>
<protein>
    <recommendedName>
        <fullName evidence="3">Thiol-disulfide oxidoreductase</fullName>
    </recommendedName>
</protein>
<dbReference type="GO" id="GO:0015035">
    <property type="term" value="F:protein-disulfide reductase activity"/>
    <property type="evidence" value="ECO:0007669"/>
    <property type="project" value="InterPro"/>
</dbReference>
<dbReference type="Pfam" id="PF04134">
    <property type="entry name" value="DCC1-like"/>
    <property type="match status" value="1"/>
</dbReference>